<dbReference type="Gene3D" id="3.20.20.100">
    <property type="entry name" value="NADP-dependent oxidoreductase domain"/>
    <property type="match status" value="1"/>
</dbReference>
<accession>A0A1M5LJB9</accession>
<dbReference type="GO" id="GO:0016491">
    <property type="term" value="F:oxidoreductase activity"/>
    <property type="evidence" value="ECO:0007669"/>
    <property type="project" value="UniProtKB-KW"/>
</dbReference>
<dbReference type="PANTHER" id="PTHR43364">
    <property type="entry name" value="NADH-SPECIFIC METHYLGLYOXAL REDUCTASE-RELATED"/>
    <property type="match status" value="1"/>
</dbReference>
<dbReference type="Proteomes" id="UP000184074">
    <property type="component" value="Unassembled WGS sequence"/>
</dbReference>
<keyword evidence="1" id="KW-0560">Oxidoreductase</keyword>
<dbReference type="RefSeq" id="WP_083526154.1">
    <property type="nucleotide sequence ID" value="NZ_FQXB01000001.1"/>
</dbReference>
<dbReference type="InterPro" id="IPR050523">
    <property type="entry name" value="AKR_Detox_Biosynth"/>
</dbReference>
<protein>
    <submittedName>
        <fullName evidence="3">Predicted oxidoreductase</fullName>
    </submittedName>
</protein>
<dbReference type="GO" id="GO:0005829">
    <property type="term" value="C:cytosol"/>
    <property type="evidence" value="ECO:0007669"/>
    <property type="project" value="TreeGrafter"/>
</dbReference>
<dbReference type="OrthoDB" id="9803483at2"/>
<evidence type="ECO:0000313" key="3">
    <source>
        <dbReference type="EMBL" id="SHG64463.1"/>
    </source>
</evidence>
<proteinExistence type="predicted"/>
<dbReference type="EMBL" id="FQXB01000001">
    <property type="protein sequence ID" value="SHG64463.1"/>
    <property type="molecule type" value="Genomic_DNA"/>
</dbReference>
<sequence>MVNFKKIHAKQALGVGCWAIGGPFYSLDGIARGWGEVDDAVSTKALHAALDHGVVHFDTAQAYGAGHSETVLGQALKGRDVAIATKIGLEINGEKKLITGPMTDPVEIKRSLVGSLRRLQRDHIDLVLLHLNQLEKENADPIFDALDDMIQDGKVGSFGWSTDFPENASPQADRLNFTAVEHAMNVFLPASGMCELAKENNLVALIRSPLAMGVLTGKYDSTTRFSKDDIRNTGDASNTYLMDGRITETALSQREAVRDILQSNGRSIAQGALAWLWARSANTMPIPGVRTAEQATDLCGALDAGPLTPEQMIEIEQILERPEAEDIREL</sequence>
<dbReference type="STRING" id="1508389.SAMN05444003_0291"/>
<dbReference type="AlphaFoldDB" id="A0A1M5LJB9"/>
<dbReference type="PANTHER" id="PTHR43364:SF4">
    <property type="entry name" value="NAD(P)-LINKED OXIDOREDUCTASE SUPERFAMILY PROTEIN"/>
    <property type="match status" value="1"/>
</dbReference>
<keyword evidence="4" id="KW-1185">Reference proteome</keyword>
<reference evidence="3 4" key="1">
    <citation type="submission" date="2016-11" db="EMBL/GenBank/DDBJ databases">
        <authorList>
            <person name="Jaros S."/>
            <person name="Januszkiewicz K."/>
            <person name="Wedrychowicz H."/>
        </authorList>
    </citation>
    <scope>NUCLEOTIDE SEQUENCE [LARGE SCALE GENOMIC DNA]</scope>
    <source>
        <strain evidence="3 4">DSM 28715</strain>
    </source>
</reference>
<evidence type="ECO:0000313" key="4">
    <source>
        <dbReference type="Proteomes" id="UP000184074"/>
    </source>
</evidence>
<dbReference type="SUPFAM" id="SSF51430">
    <property type="entry name" value="NAD(P)-linked oxidoreductase"/>
    <property type="match status" value="1"/>
</dbReference>
<organism evidence="3 4">
    <name type="scientific">Cognatiyoonia sediminum</name>
    <dbReference type="NCBI Taxonomy" id="1508389"/>
    <lineage>
        <taxon>Bacteria</taxon>
        <taxon>Pseudomonadati</taxon>
        <taxon>Pseudomonadota</taxon>
        <taxon>Alphaproteobacteria</taxon>
        <taxon>Rhodobacterales</taxon>
        <taxon>Paracoccaceae</taxon>
        <taxon>Cognatiyoonia</taxon>
    </lineage>
</organism>
<dbReference type="Pfam" id="PF00248">
    <property type="entry name" value="Aldo_ket_red"/>
    <property type="match status" value="1"/>
</dbReference>
<gene>
    <name evidence="3" type="ORF">SAMN05444003_0291</name>
</gene>
<dbReference type="InterPro" id="IPR020471">
    <property type="entry name" value="AKR"/>
</dbReference>
<name>A0A1M5LJB9_9RHOB</name>
<evidence type="ECO:0000259" key="2">
    <source>
        <dbReference type="Pfam" id="PF00248"/>
    </source>
</evidence>
<evidence type="ECO:0000256" key="1">
    <source>
        <dbReference type="ARBA" id="ARBA00023002"/>
    </source>
</evidence>
<dbReference type="PRINTS" id="PR00069">
    <property type="entry name" value="ALDKETRDTASE"/>
</dbReference>
<feature type="domain" description="NADP-dependent oxidoreductase" evidence="2">
    <location>
        <begin position="31"/>
        <end position="319"/>
    </location>
</feature>
<dbReference type="CDD" id="cd19086">
    <property type="entry name" value="AKR_AKR11C1"/>
    <property type="match status" value="1"/>
</dbReference>
<dbReference type="InterPro" id="IPR023210">
    <property type="entry name" value="NADP_OxRdtase_dom"/>
</dbReference>
<dbReference type="InterPro" id="IPR036812">
    <property type="entry name" value="NAD(P)_OxRdtase_dom_sf"/>
</dbReference>